<dbReference type="Proteomes" id="UP001172082">
    <property type="component" value="Unassembled WGS sequence"/>
</dbReference>
<dbReference type="InterPro" id="IPR003959">
    <property type="entry name" value="ATPase_AAA_core"/>
</dbReference>
<comment type="caution">
    <text evidence="2">The sequence shown here is derived from an EMBL/GenBank/DDBJ whole genome shotgun (WGS) entry which is preliminary data.</text>
</comment>
<evidence type="ECO:0000259" key="1">
    <source>
        <dbReference type="Pfam" id="PF13304"/>
    </source>
</evidence>
<dbReference type="InterPro" id="IPR014555">
    <property type="entry name" value="RecF-like"/>
</dbReference>
<accession>A0ABT8KM91</accession>
<gene>
    <name evidence="2" type="ORF">QQ008_10735</name>
</gene>
<name>A0ABT8KM91_9BACT</name>
<keyword evidence="3" id="KW-1185">Reference proteome</keyword>
<protein>
    <submittedName>
        <fullName evidence="2">AAA family ATPase</fullName>
    </submittedName>
</protein>
<sequence>MRIEKITIKNYKSIRLLEEFPLNEINILIGSNGVGKTNFISFLKLLKQIADKNLQNYVAEQSGANSILYYGLKKSSKLSGSLDFSNKNAYYMELKASNDDSFFFSQERALFHSHSKDSQITGYRESRLDEMAMNHKKMYGYGGIPEYVQIALADFEIYHFHDTSRSSPIKQTCNINDNRFLRRDGSNLAAFLLYLKEAKPISLKKIESTIRQIAPFFDSFILKPLRRSPENIRLEWKEKGNDEYFNAHQLSDGTIRMVALATLLLQPEPPSTIIIDEPELGLHPAAIQTLAALIRKASQKAQIIVSTQSVTLVNQFNYEDLIIVERLNKGSSFRRLQQIEIESWLEDYSLGDAWEKNILGGRP</sequence>
<evidence type="ECO:0000313" key="2">
    <source>
        <dbReference type="EMBL" id="MDN5201844.1"/>
    </source>
</evidence>
<feature type="domain" description="ATPase AAA-type core" evidence="1">
    <location>
        <begin position="25"/>
        <end position="314"/>
    </location>
</feature>
<dbReference type="Pfam" id="PF13304">
    <property type="entry name" value="AAA_21"/>
    <property type="match status" value="1"/>
</dbReference>
<dbReference type="EMBL" id="JAUJEA010000003">
    <property type="protein sequence ID" value="MDN5201844.1"/>
    <property type="molecule type" value="Genomic_DNA"/>
</dbReference>
<dbReference type="RefSeq" id="WP_346751869.1">
    <property type="nucleotide sequence ID" value="NZ_JAUJEA010000003.1"/>
</dbReference>
<reference evidence="2" key="1">
    <citation type="submission" date="2023-06" db="EMBL/GenBank/DDBJ databases">
        <title>Genomic of Parafulvivirga corallium.</title>
        <authorList>
            <person name="Wang G."/>
        </authorList>
    </citation>
    <scope>NUCLEOTIDE SEQUENCE</scope>
    <source>
        <strain evidence="2">BMA10</strain>
    </source>
</reference>
<dbReference type="PANTHER" id="PTHR32182">
    <property type="entry name" value="DNA REPLICATION AND REPAIR PROTEIN RECF"/>
    <property type="match status" value="1"/>
</dbReference>
<dbReference type="PANTHER" id="PTHR32182:SF22">
    <property type="entry name" value="ATP-DEPENDENT ENDONUCLEASE, OLD FAMILY-RELATED"/>
    <property type="match status" value="1"/>
</dbReference>
<proteinExistence type="predicted"/>
<dbReference type="PIRSF" id="PIRSF029347">
    <property type="entry name" value="RecF"/>
    <property type="match status" value="1"/>
</dbReference>
<evidence type="ECO:0000313" key="3">
    <source>
        <dbReference type="Proteomes" id="UP001172082"/>
    </source>
</evidence>
<organism evidence="2 3">
    <name type="scientific">Splendidivirga corallicola</name>
    <dbReference type="NCBI Taxonomy" id="3051826"/>
    <lineage>
        <taxon>Bacteria</taxon>
        <taxon>Pseudomonadati</taxon>
        <taxon>Bacteroidota</taxon>
        <taxon>Cytophagia</taxon>
        <taxon>Cytophagales</taxon>
        <taxon>Splendidivirgaceae</taxon>
        <taxon>Splendidivirga</taxon>
    </lineage>
</organism>
<dbReference type="InterPro" id="IPR027417">
    <property type="entry name" value="P-loop_NTPase"/>
</dbReference>
<dbReference type="SUPFAM" id="SSF52540">
    <property type="entry name" value="P-loop containing nucleoside triphosphate hydrolases"/>
    <property type="match status" value="1"/>
</dbReference>
<dbReference type="CDD" id="cd00267">
    <property type="entry name" value="ABC_ATPase"/>
    <property type="match status" value="1"/>
</dbReference>
<dbReference type="Gene3D" id="3.40.50.300">
    <property type="entry name" value="P-loop containing nucleotide triphosphate hydrolases"/>
    <property type="match status" value="1"/>
</dbReference>